<sequence length="64" mass="7308">MSKGLGSNLDKDKEIAYDLNLEPEDDDDEVPLEQCSICVELLSNKHNDYTVVKLCCLHEFHLDI</sequence>
<gene>
    <name evidence="1" type="ORF">ANE_LOCUS26084</name>
</gene>
<proteinExistence type="predicted"/>
<evidence type="ECO:0000313" key="2">
    <source>
        <dbReference type="Proteomes" id="UP000489600"/>
    </source>
</evidence>
<reference evidence="1" key="1">
    <citation type="submission" date="2019-07" db="EMBL/GenBank/DDBJ databases">
        <authorList>
            <person name="Dittberner H."/>
        </authorList>
    </citation>
    <scope>NUCLEOTIDE SEQUENCE [LARGE SCALE GENOMIC DNA]</scope>
</reference>
<comment type="caution">
    <text evidence="1">The sequence shown here is derived from an EMBL/GenBank/DDBJ whole genome shotgun (WGS) entry which is preliminary data.</text>
</comment>
<dbReference type="EMBL" id="CABITT030000008">
    <property type="protein sequence ID" value="VVB15640.1"/>
    <property type="molecule type" value="Genomic_DNA"/>
</dbReference>
<organism evidence="1 2">
    <name type="scientific">Arabis nemorensis</name>
    <dbReference type="NCBI Taxonomy" id="586526"/>
    <lineage>
        <taxon>Eukaryota</taxon>
        <taxon>Viridiplantae</taxon>
        <taxon>Streptophyta</taxon>
        <taxon>Embryophyta</taxon>
        <taxon>Tracheophyta</taxon>
        <taxon>Spermatophyta</taxon>
        <taxon>Magnoliopsida</taxon>
        <taxon>eudicotyledons</taxon>
        <taxon>Gunneridae</taxon>
        <taxon>Pentapetalae</taxon>
        <taxon>rosids</taxon>
        <taxon>malvids</taxon>
        <taxon>Brassicales</taxon>
        <taxon>Brassicaceae</taxon>
        <taxon>Arabideae</taxon>
        <taxon>Arabis</taxon>
    </lineage>
</organism>
<keyword evidence="2" id="KW-1185">Reference proteome</keyword>
<name>A0A565CPL0_9BRAS</name>
<dbReference type="SUPFAM" id="SSF57850">
    <property type="entry name" value="RING/U-box"/>
    <property type="match status" value="1"/>
</dbReference>
<dbReference type="AlphaFoldDB" id="A0A565CPL0"/>
<evidence type="ECO:0000313" key="1">
    <source>
        <dbReference type="EMBL" id="VVB15640.1"/>
    </source>
</evidence>
<protein>
    <submittedName>
        <fullName evidence="1">Uncharacterized protein</fullName>
    </submittedName>
</protein>
<dbReference type="Proteomes" id="UP000489600">
    <property type="component" value="Unassembled WGS sequence"/>
</dbReference>
<accession>A0A565CPL0</accession>